<organism evidence="3 4">
    <name type="scientific">Fusarium pseudoanthophilum</name>
    <dbReference type="NCBI Taxonomy" id="48495"/>
    <lineage>
        <taxon>Eukaryota</taxon>
        <taxon>Fungi</taxon>
        <taxon>Dikarya</taxon>
        <taxon>Ascomycota</taxon>
        <taxon>Pezizomycotina</taxon>
        <taxon>Sordariomycetes</taxon>
        <taxon>Hypocreomycetidae</taxon>
        <taxon>Hypocreales</taxon>
        <taxon>Nectriaceae</taxon>
        <taxon>Fusarium</taxon>
        <taxon>Fusarium fujikuroi species complex</taxon>
    </lineage>
</organism>
<reference evidence="3 4" key="1">
    <citation type="submission" date="2020-05" db="EMBL/GenBank/DDBJ databases">
        <title>Identification and distribution of gene clusters putatively required for synthesis of sphingolipid metabolism inhibitors in phylogenetically diverse species of the filamentous fungus Fusarium.</title>
        <authorList>
            <person name="Kim H.-S."/>
            <person name="Busman M."/>
            <person name="Brown D.W."/>
            <person name="Divon H."/>
            <person name="Uhlig S."/>
            <person name="Proctor R.H."/>
        </authorList>
    </citation>
    <scope>NUCLEOTIDE SEQUENCE [LARGE SCALE GENOMIC DNA]</scope>
    <source>
        <strain evidence="3 4">NRRL 25211</strain>
    </source>
</reference>
<feature type="compositionally biased region" description="Polar residues" evidence="1">
    <location>
        <begin position="153"/>
        <end position="166"/>
    </location>
</feature>
<sequence length="390" mass="42500">MKPSLLVILSNLIWGVVSQQAPLLVTTTSTTYPSFVITSTPLPACPSNVLCAHTVCIEEVHVLGTKTVTTTTTVQSTLIKPVTIWTTETSTTTVPGKDCTVTSHVITSRYDTSTVEATTTNFITIDSTVYATTTVVETVSQLCDPTPKPDPSPESSAGDDSTSDPVASSVTILEYELDYKKRDTPNSVSLTSSTTLPLPITRTATVEENPAPSRVSQPICARSGKLTYSFLQGYGWDNLDFKRVTDPVPEFSFGPIHFKSANLRHSTKANIIEQGTHPVIEATTGQLSFRVTGYMELLSFVIELPQNAALDDVPLDFELQFAHLATYHYSLSGGSYGQRKSPSWEISNLEFWLPQVQDPKSEASSVSMSLKRVDTGALVPFDLRQVLLCY</sequence>
<keyword evidence="4" id="KW-1185">Reference proteome</keyword>
<feature type="signal peptide" evidence="2">
    <location>
        <begin position="1"/>
        <end position="18"/>
    </location>
</feature>
<name>A0A8H5NGC6_9HYPO</name>
<proteinExistence type="predicted"/>
<evidence type="ECO:0000313" key="3">
    <source>
        <dbReference type="EMBL" id="KAF5564339.1"/>
    </source>
</evidence>
<dbReference type="Proteomes" id="UP000544095">
    <property type="component" value="Unassembled WGS sequence"/>
</dbReference>
<protein>
    <submittedName>
        <fullName evidence="3">Uncharacterized protein</fullName>
    </submittedName>
</protein>
<accession>A0A8H5NGC6</accession>
<evidence type="ECO:0000256" key="1">
    <source>
        <dbReference type="SAM" id="MobiDB-lite"/>
    </source>
</evidence>
<dbReference type="EMBL" id="JAAOAR010001540">
    <property type="protein sequence ID" value="KAF5564339.1"/>
    <property type="molecule type" value="Genomic_DNA"/>
</dbReference>
<evidence type="ECO:0000313" key="4">
    <source>
        <dbReference type="Proteomes" id="UP000544095"/>
    </source>
</evidence>
<evidence type="ECO:0000256" key="2">
    <source>
        <dbReference type="SAM" id="SignalP"/>
    </source>
</evidence>
<keyword evidence="2" id="KW-0732">Signal</keyword>
<feature type="chain" id="PRO_5034248123" evidence="2">
    <location>
        <begin position="19"/>
        <end position="390"/>
    </location>
</feature>
<dbReference type="AlphaFoldDB" id="A0A8H5NGC6"/>
<gene>
    <name evidence="3" type="ORF">FPANT_14190</name>
</gene>
<feature type="region of interest" description="Disordered" evidence="1">
    <location>
        <begin position="141"/>
        <end position="166"/>
    </location>
</feature>
<comment type="caution">
    <text evidence="3">The sequence shown here is derived from an EMBL/GenBank/DDBJ whole genome shotgun (WGS) entry which is preliminary data.</text>
</comment>